<accession>G2XN75</accession>
<reference evidence="2" key="1">
    <citation type="journal article" date="2011" name="PLoS Genet.">
        <title>Genomic analysis of the necrotrophic fungal pathogens Sclerotinia sclerotiorum and Botrytis cinerea.</title>
        <authorList>
            <person name="Amselem J."/>
            <person name="Cuomo C.A."/>
            <person name="van Kan J.A."/>
            <person name="Viaud M."/>
            <person name="Benito E.P."/>
            <person name="Couloux A."/>
            <person name="Coutinho P.M."/>
            <person name="de Vries R.P."/>
            <person name="Dyer P.S."/>
            <person name="Fillinger S."/>
            <person name="Fournier E."/>
            <person name="Gout L."/>
            <person name="Hahn M."/>
            <person name="Kohn L."/>
            <person name="Lapalu N."/>
            <person name="Plummer K.M."/>
            <person name="Pradier J.M."/>
            <person name="Quevillon E."/>
            <person name="Sharon A."/>
            <person name="Simon A."/>
            <person name="ten Have A."/>
            <person name="Tudzynski B."/>
            <person name="Tudzynski P."/>
            <person name="Wincker P."/>
            <person name="Andrew M."/>
            <person name="Anthouard V."/>
            <person name="Beever R.E."/>
            <person name="Beffa R."/>
            <person name="Benoit I."/>
            <person name="Bouzid O."/>
            <person name="Brault B."/>
            <person name="Chen Z."/>
            <person name="Choquer M."/>
            <person name="Collemare J."/>
            <person name="Cotton P."/>
            <person name="Danchin E.G."/>
            <person name="Da Silva C."/>
            <person name="Gautier A."/>
            <person name="Giraud C."/>
            <person name="Giraud T."/>
            <person name="Gonzalez C."/>
            <person name="Grossetete S."/>
            <person name="Guldener U."/>
            <person name="Henrissat B."/>
            <person name="Howlett B.J."/>
            <person name="Kodira C."/>
            <person name="Kretschmer M."/>
            <person name="Lappartient A."/>
            <person name="Leroch M."/>
            <person name="Levis C."/>
            <person name="Mauceli E."/>
            <person name="Neuveglise C."/>
            <person name="Oeser B."/>
            <person name="Pearson M."/>
            <person name="Poulain J."/>
            <person name="Poussereau N."/>
            <person name="Quesneville H."/>
            <person name="Rascle C."/>
            <person name="Schumacher J."/>
            <person name="Segurens B."/>
            <person name="Sexton A."/>
            <person name="Silva E."/>
            <person name="Sirven C."/>
            <person name="Soanes D.M."/>
            <person name="Talbot N.J."/>
            <person name="Templeton M."/>
            <person name="Yandava C."/>
            <person name="Yarden O."/>
            <person name="Zeng Q."/>
            <person name="Rollins J.A."/>
            <person name="Lebrun M.H."/>
            <person name="Dickman M."/>
        </authorList>
    </citation>
    <scope>NUCLEOTIDE SEQUENCE [LARGE SCALE GENOMIC DNA]</scope>
    <source>
        <strain evidence="2">T4</strain>
    </source>
</reference>
<evidence type="ECO:0000313" key="2">
    <source>
        <dbReference type="Proteomes" id="UP000008177"/>
    </source>
</evidence>
<name>G2XN75_BOTF4</name>
<dbReference type="AlphaFoldDB" id="G2XN75"/>
<evidence type="ECO:0000313" key="1">
    <source>
        <dbReference type="EMBL" id="CCD42331.1"/>
    </source>
</evidence>
<proteinExistence type="predicted"/>
<sequence length="35" mass="3691">MAILYTTVEYDIGSSKESAFEHSLWIDGGALAGSA</sequence>
<dbReference type="InParanoid" id="G2XN75"/>
<organism evidence="1 2">
    <name type="scientific">Botryotinia fuckeliana (strain T4)</name>
    <name type="common">Noble rot fungus</name>
    <name type="synonym">Botrytis cinerea</name>
    <dbReference type="NCBI Taxonomy" id="999810"/>
    <lineage>
        <taxon>Eukaryota</taxon>
        <taxon>Fungi</taxon>
        <taxon>Dikarya</taxon>
        <taxon>Ascomycota</taxon>
        <taxon>Pezizomycotina</taxon>
        <taxon>Leotiomycetes</taxon>
        <taxon>Helotiales</taxon>
        <taxon>Sclerotiniaceae</taxon>
        <taxon>Botrytis</taxon>
    </lineage>
</organism>
<dbReference type="EMBL" id="FQ790245">
    <property type="protein sequence ID" value="CCD42331.1"/>
    <property type="molecule type" value="Genomic_DNA"/>
</dbReference>
<dbReference type="HOGENOM" id="CLU_3368364_0_0_1"/>
<gene>
    <name evidence="1" type="ORF">BofuT4_uP014590.1</name>
</gene>
<dbReference type="Proteomes" id="UP000008177">
    <property type="component" value="Unplaced contigs"/>
</dbReference>
<protein>
    <submittedName>
        <fullName evidence="1">Uncharacterized protein</fullName>
    </submittedName>
</protein>